<reference evidence="2 3" key="1">
    <citation type="submission" date="2024-01" db="EMBL/GenBank/DDBJ databases">
        <title>A telomere-to-telomere, gap-free genome of sweet tea (Lithocarpus litseifolius).</title>
        <authorList>
            <person name="Zhou J."/>
        </authorList>
    </citation>
    <scope>NUCLEOTIDE SEQUENCE [LARGE SCALE GENOMIC DNA]</scope>
    <source>
        <strain evidence="2">Zhou-2022a</strain>
        <tissue evidence="2">Leaf</tissue>
    </source>
</reference>
<keyword evidence="3" id="KW-1185">Reference proteome</keyword>
<sequence>MRQFVEMMCNREFLNKDPDEDFDYFDLLAENAQSWDTTDTSNRSIASTSSSGGGKYQLRENDDLSARVASLTRKLEAMELRKGNGINIVPKINEVCRICETMELTNECPTIPTFKVVLHDQANAMTMKSLEDTLQQFMQTQSTINNQNSQAINDIRRTLTKLTTSMSTIRKTLNSFHLNHNKTPKVNFVLMIVVPLKINGKIIEKDIPKSNTHDESSKIKSSDEVLEPKSNEIERLIPPQKVNQNFEILEVLKQVKVNIPLLDAIKQILAYAKFLKDLCTVN</sequence>
<dbReference type="Proteomes" id="UP001459277">
    <property type="component" value="Unassembled WGS sequence"/>
</dbReference>
<protein>
    <submittedName>
        <fullName evidence="2">Uncharacterized protein</fullName>
    </submittedName>
</protein>
<comment type="caution">
    <text evidence="2">The sequence shown here is derived from an EMBL/GenBank/DDBJ whole genome shotgun (WGS) entry which is preliminary data.</text>
</comment>
<evidence type="ECO:0000256" key="1">
    <source>
        <dbReference type="SAM" id="MobiDB-lite"/>
    </source>
</evidence>
<organism evidence="2 3">
    <name type="scientific">Lithocarpus litseifolius</name>
    <dbReference type="NCBI Taxonomy" id="425828"/>
    <lineage>
        <taxon>Eukaryota</taxon>
        <taxon>Viridiplantae</taxon>
        <taxon>Streptophyta</taxon>
        <taxon>Embryophyta</taxon>
        <taxon>Tracheophyta</taxon>
        <taxon>Spermatophyta</taxon>
        <taxon>Magnoliopsida</taxon>
        <taxon>eudicotyledons</taxon>
        <taxon>Gunneridae</taxon>
        <taxon>Pentapetalae</taxon>
        <taxon>rosids</taxon>
        <taxon>fabids</taxon>
        <taxon>Fagales</taxon>
        <taxon>Fagaceae</taxon>
        <taxon>Lithocarpus</taxon>
    </lineage>
</organism>
<proteinExistence type="predicted"/>
<feature type="region of interest" description="Disordered" evidence="1">
    <location>
        <begin position="209"/>
        <end position="232"/>
    </location>
</feature>
<name>A0AAW2C1A2_9ROSI</name>
<feature type="non-terminal residue" evidence="2">
    <location>
        <position position="282"/>
    </location>
</feature>
<accession>A0AAW2C1A2</accession>
<dbReference type="AlphaFoldDB" id="A0AAW2C1A2"/>
<gene>
    <name evidence="2" type="ORF">SO802_026406</name>
</gene>
<evidence type="ECO:0000313" key="3">
    <source>
        <dbReference type="Proteomes" id="UP001459277"/>
    </source>
</evidence>
<feature type="compositionally biased region" description="Low complexity" evidence="1">
    <location>
        <begin position="41"/>
        <end position="50"/>
    </location>
</feature>
<dbReference type="EMBL" id="JAZDWU010000009">
    <property type="protein sequence ID" value="KAK9991421.1"/>
    <property type="molecule type" value="Genomic_DNA"/>
</dbReference>
<evidence type="ECO:0000313" key="2">
    <source>
        <dbReference type="EMBL" id="KAK9991421.1"/>
    </source>
</evidence>
<feature type="region of interest" description="Disordered" evidence="1">
    <location>
        <begin position="38"/>
        <end position="58"/>
    </location>
</feature>